<keyword evidence="1 3" id="KW-0378">Hydrolase</keyword>
<name>A0ABS1FWG1_9FLAO</name>
<keyword evidence="4" id="KW-1185">Reference proteome</keyword>
<accession>A0ABS1FWG1</accession>
<evidence type="ECO:0000313" key="3">
    <source>
        <dbReference type="EMBL" id="MBK1896744.1"/>
    </source>
</evidence>
<dbReference type="EMBL" id="JAENHK010000010">
    <property type="protein sequence ID" value="MBK1896744.1"/>
    <property type="molecule type" value="Genomic_DNA"/>
</dbReference>
<dbReference type="InterPro" id="IPR000073">
    <property type="entry name" value="AB_hydrolase_1"/>
</dbReference>
<proteinExistence type="predicted"/>
<comment type="caution">
    <text evidence="3">The sequence shown here is derived from an EMBL/GenBank/DDBJ whole genome shotgun (WGS) entry which is preliminary data.</text>
</comment>
<evidence type="ECO:0000313" key="4">
    <source>
        <dbReference type="Proteomes" id="UP000628669"/>
    </source>
</evidence>
<gene>
    <name evidence="3" type="ORF">JHL15_13335</name>
</gene>
<sequence>MSSIFVDNDPGKYEDSQLVNLIPGYTSHIEEVEGLALHYVAGGTGSPLVLLAGWPQTWWSFHKIMPALAEKHHVIVIDIRGMGSSGKPDVGYSKKNMAHDILNLIKKIGYEKVSIGGHDIGATVAISFAGNFPQNTEKLIVLDTPHPDENMYQLPMLPVGLPVYPWWVAFNQVKDLPEKLVEGRFHLIQDWIFDQLLKDQSSISDFDRKVYSQAYNDKASIRASNAWYQAFTQDIQDIKAMKIIDAPSIGITGSDNYEMLKLSLSPYVKNLEMKEIDGAGHFLMEERPEETAKSILRFLAGLE</sequence>
<dbReference type="PANTHER" id="PTHR43329">
    <property type="entry name" value="EPOXIDE HYDROLASE"/>
    <property type="match status" value="1"/>
</dbReference>
<dbReference type="SUPFAM" id="SSF53474">
    <property type="entry name" value="alpha/beta-Hydrolases"/>
    <property type="match status" value="1"/>
</dbReference>
<dbReference type="Gene3D" id="3.40.50.1820">
    <property type="entry name" value="alpha/beta hydrolase"/>
    <property type="match status" value="1"/>
</dbReference>
<protein>
    <submittedName>
        <fullName evidence="3">Alpha/beta hydrolase</fullName>
    </submittedName>
</protein>
<evidence type="ECO:0000259" key="2">
    <source>
        <dbReference type="Pfam" id="PF00561"/>
    </source>
</evidence>
<dbReference type="InterPro" id="IPR000639">
    <property type="entry name" value="Epox_hydrolase-like"/>
</dbReference>
<feature type="domain" description="AB hydrolase-1" evidence="2">
    <location>
        <begin position="47"/>
        <end position="288"/>
    </location>
</feature>
<reference evidence="4" key="1">
    <citation type="submission" date="2021-01" db="EMBL/GenBank/DDBJ databases">
        <title>Genome public.</title>
        <authorList>
            <person name="Liu C."/>
            <person name="Sun Q."/>
        </authorList>
    </citation>
    <scope>NUCLEOTIDE SEQUENCE [LARGE SCALE GENOMIC DNA]</scope>
    <source>
        <strain evidence="4">YIM B02567</strain>
    </source>
</reference>
<evidence type="ECO:0000256" key="1">
    <source>
        <dbReference type="ARBA" id="ARBA00022801"/>
    </source>
</evidence>
<dbReference type="InterPro" id="IPR029058">
    <property type="entry name" value="AB_hydrolase_fold"/>
</dbReference>
<organism evidence="3 4">
    <name type="scientific">Chryseobacterium paridis</name>
    <dbReference type="NCBI Taxonomy" id="2800328"/>
    <lineage>
        <taxon>Bacteria</taxon>
        <taxon>Pseudomonadati</taxon>
        <taxon>Bacteroidota</taxon>
        <taxon>Flavobacteriia</taxon>
        <taxon>Flavobacteriales</taxon>
        <taxon>Weeksellaceae</taxon>
        <taxon>Chryseobacterium group</taxon>
        <taxon>Chryseobacterium</taxon>
    </lineage>
</organism>
<dbReference type="GO" id="GO:0016787">
    <property type="term" value="F:hydrolase activity"/>
    <property type="evidence" value="ECO:0007669"/>
    <property type="project" value="UniProtKB-KW"/>
</dbReference>
<dbReference type="PRINTS" id="PR00412">
    <property type="entry name" value="EPOXHYDRLASE"/>
</dbReference>
<dbReference type="Proteomes" id="UP000628669">
    <property type="component" value="Unassembled WGS sequence"/>
</dbReference>
<dbReference type="Pfam" id="PF00561">
    <property type="entry name" value="Abhydrolase_1"/>
    <property type="match status" value="1"/>
</dbReference>
<dbReference type="RefSeq" id="WP_200246457.1">
    <property type="nucleotide sequence ID" value="NZ_JAENHK010000010.1"/>
</dbReference>